<evidence type="ECO:0000313" key="7">
    <source>
        <dbReference type="EMBL" id="KFJ04785.1"/>
    </source>
</evidence>
<evidence type="ECO:0000313" key="8">
    <source>
        <dbReference type="Proteomes" id="UP000029055"/>
    </source>
</evidence>
<dbReference type="Proteomes" id="UP000029055">
    <property type="component" value="Unassembled WGS sequence"/>
</dbReference>
<dbReference type="FunFam" id="3.40.50.720:FF:000203">
    <property type="entry name" value="D-3-phosphoglycerate dehydrogenase (SerA)"/>
    <property type="match status" value="1"/>
</dbReference>
<evidence type="ECO:0000259" key="5">
    <source>
        <dbReference type="Pfam" id="PF00389"/>
    </source>
</evidence>
<dbReference type="PANTHER" id="PTHR10996">
    <property type="entry name" value="2-HYDROXYACID DEHYDROGENASE-RELATED"/>
    <property type="match status" value="1"/>
</dbReference>
<dbReference type="PROSITE" id="PS00671">
    <property type="entry name" value="D_2_HYDROXYACID_DH_3"/>
    <property type="match status" value="1"/>
</dbReference>
<evidence type="ECO:0000256" key="4">
    <source>
        <dbReference type="RuleBase" id="RU003719"/>
    </source>
</evidence>
<dbReference type="InterPro" id="IPR029753">
    <property type="entry name" value="D-isomer_DH_CS"/>
</dbReference>
<dbReference type="EMBL" id="JGZR01000003">
    <property type="protein sequence ID" value="KFJ04785.1"/>
    <property type="molecule type" value="Genomic_DNA"/>
</dbReference>
<dbReference type="PANTHER" id="PTHR10996:SF283">
    <property type="entry name" value="GLYOXYLATE_HYDROXYPYRUVATE REDUCTASE B"/>
    <property type="match status" value="1"/>
</dbReference>
<dbReference type="SUPFAM" id="SSF52283">
    <property type="entry name" value="Formate/glycerate dehydrogenase catalytic domain-like"/>
    <property type="match status" value="1"/>
</dbReference>
<dbReference type="STRING" id="77635.BISU_0797"/>
<dbReference type="InterPro" id="IPR043322">
    <property type="entry name" value="CtBP"/>
</dbReference>
<dbReference type="AlphaFoldDB" id="A0A087EAI4"/>
<comment type="caution">
    <text evidence="7">The sequence shown here is derived from an EMBL/GenBank/DDBJ whole genome shotgun (WGS) entry which is preliminary data.</text>
</comment>
<evidence type="ECO:0000259" key="6">
    <source>
        <dbReference type="Pfam" id="PF02826"/>
    </source>
</evidence>
<dbReference type="RefSeq" id="WP_024462609.1">
    <property type="nucleotide sequence ID" value="NZ_CP062939.1"/>
</dbReference>
<evidence type="ECO:0000256" key="1">
    <source>
        <dbReference type="ARBA" id="ARBA00005854"/>
    </source>
</evidence>
<organism evidence="7 8">
    <name type="scientific">Bifidobacterium subtile</name>
    <dbReference type="NCBI Taxonomy" id="77635"/>
    <lineage>
        <taxon>Bacteria</taxon>
        <taxon>Bacillati</taxon>
        <taxon>Actinomycetota</taxon>
        <taxon>Actinomycetes</taxon>
        <taxon>Bifidobacteriales</taxon>
        <taxon>Bifidobacteriaceae</taxon>
        <taxon>Bifidobacterium</taxon>
    </lineage>
</organism>
<dbReference type="GO" id="GO:0003714">
    <property type="term" value="F:transcription corepressor activity"/>
    <property type="evidence" value="ECO:0007669"/>
    <property type="project" value="InterPro"/>
</dbReference>
<proteinExistence type="inferred from homology"/>
<evidence type="ECO:0000256" key="2">
    <source>
        <dbReference type="ARBA" id="ARBA00023002"/>
    </source>
</evidence>
<dbReference type="OrthoDB" id="9793626at2"/>
<dbReference type="GO" id="GO:0030267">
    <property type="term" value="F:glyoxylate reductase (NADPH) activity"/>
    <property type="evidence" value="ECO:0007669"/>
    <property type="project" value="TreeGrafter"/>
</dbReference>
<dbReference type="SUPFAM" id="SSF51735">
    <property type="entry name" value="NAD(P)-binding Rossmann-fold domains"/>
    <property type="match status" value="1"/>
</dbReference>
<dbReference type="InterPro" id="IPR006140">
    <property type="entry name" value="D-isomer_DH_NAD-bd"/>
</dbReference>
<accession>A0A087EAI4</accession>
<reference evidence="7 8" key="1">
    <citation type="submission" date="2014-03" db="EMBL/GenBank/DDBJ databases">
        <title>Genomics of Bifidobacteria.</title>
        <authorList>
            <person name="Ventura M."/>
            <person name="Milani C."/>
            <person name="Lugli G.A."/>
        </authorList>
    </citation>
    <scope>NUCLEOTIDE SEQUENCE [LARGE SCALE GENOMIC DNA]</scope>
    <source>
        <strain evidence="7 8">LMG 11597</strain>
    </source>
</reference>
<dbReference type="Gene3D" id="3.40.50.720">
    <property type="entry name" value="NAD(P)-binding Rossmann-like Domain"/>
    <property type="match status" value="2"/>
</dbReference>
<dbReference type="PROSITE" id="PS00670">
    <property type="entry name" value="D_2_HYDROXYACID_DH_2"/>
    <property type="match status" value="1"/>
</dbReference>
<dbReference type="eggNOG" id="COG0111">
    <property type="taxonomic scope" value="Bacteria"/>
</dbReference>
<keyword evidence="8" id="KW-1185">Reference proteome</keyword>
<protein>
    <submittedName>
        <fullName evidence="7">Hydroxyacid dehydrogenase</fullName>
        <ecNumber evidence="7">1.1.1.26</ecNumber>
    </submittedName>
</protein>
<gene>
    <name evidence="7" type="ORF">BISU_0797</name>
</gene>
<dbReference type="GO" id="GO:0051287">
    <property type="term" value="F:NAD binding"/>
    <property type="evidence" value="ECO:0007669"/>
    <property type="project" value="InterPro"/>
</dbReference>
<dbReference type="CDD" id="cd05299">
    <property type="entry name" value="CtBP_dh"/>
    <property type="match status" value="1"/>
</dbReference>
<keyword evidence="3" id="KW-0520">NAD</keyword>
<evidence type="ECO:0000256" key="3">
    <source>
        <dbReference type="ARBA" id="ARBA00023027"/>
    </source>
</evidence>
<feature type="domain" description="D-isomer specific 2-hydroxyacid dehydrogenase catalytic" evidence="5">
    <location>
        <begin position="43"/>
        <end position="331"/>
    </location>
</feature>
<dbReference type="GO" id="GO:0047964">
    <property type="term" value="F:glyoxylate reductase (NADH) activity"/>
    <property type="evidence" value="ECO:0007669"/>
    <property type="project" value="UniProtKB-EC"/>
</dbReference>
<dbReference type="GO" id="GO:0016618">
    <property type="term" value="F:hydroxypyruvate reductase [NAD(P)H] activity"/>
    <property type="evidence" value="ECO:0007669"/>
    <property type="project" value="TreeGrafter"/>
</dbReference>
<dbReference type="InterPro" id="IPR050223">
    <property type="entry name" value="D-isomer_2-hydroxyacid_DH"/>
</dbReference>
<feature type="domain" description="D-isomer specific 2-hydroxyacid dehydrogenase NAD-binding" evidence="6">
    <location>
        <begin position="123"/>
        <end position="299"/>
    </location>
</feature>
<dbReference type="Pfam" id="PF02826">
    <property type="entry name" value="2-Hacid_dh_C"/>
    <property type="match status" value="1"/>
</dbReference>
<comment type="similarity">
    <text evidence="1 4">Belongs to the D-isomer specific 2-hydroxyacid dehydrogenase family.</text>
</comment>
<dbReference type="InterPro" id="IPR036291">
    <property type="entry name" value="NAD(P)-bd_dom_sf"/>
</dbReference>
<dbReference type="EC" id="1.1.1.26" evidence="7"/>
<sequence>MATVAEEETRQSVITYFNISGGLEYENNLLKQWGLSQRIVIREATTATQHDDDFIDAVRGSDGVVTEYFTITDNVMDHLPTLKVIGLQSIGTDMVDKPAATRHGIAVTNSPGFCQEEVATTAVGMIIDLARNITFYDRDVRAGAWEPLDGPMPHRLRGRTVGLVFFGGIPRLMAPVLKSLGMNVIAFAPTKTAEILAAAGVDKVDTLDELLEQSDFVSLHTPLIKETHHLISERELSLMRPGAFLINTARGGVVDEQALVAALKEGRIAGAAVDVIEDEDSEQSELKGLSNVVINPHAAFLSQESFYQAREMTLRGMVDLLIEDKPPRYLVNHDWLDAHTKKQS</sequence>
<dbReference type="InterPro" id="IPR006139">
    <property type="entry name" value="D-isomer_2_OHA_DH_cat_dom"/>
</dbReference>
<keyword evidence="2 4" id="KW-0560">Oxidoreductase</keyword>
<dbReference type="Pfam" id="PF00389">
    <property type="entry name" value="2-Hacid_dh"/>
    <property type="match status" value="1"/>
</dbReference>
<dbReference type="GO" id="GO:0005829">
    <property type="term" value="C:cytosol"/>
    <property type="evidence" value="ECO:0007669"/>
    <property type="project" value="TreeGrafter"/>
</dbReference>
<name>A0A087EAI4_9BIFI</name>